<dbReference type="AlphaFoldDB" id="A0AA95HC45"/>
<reference evidence="1" key="1">
    <citation type="journal article" date="2023" name="Int. J. Mol. Sci.">
        <title>Metagenomics Revealed a New Genus 'Candidatus Thiocaldithrix dubininis' gen. nov., sp. nov. and a New Species 'Candidatus Thiothrix putei' sp. nov. in the Family Thiotrichaceae, Some Members of Which Have Traits of Both Na+- and H+-Motive Energetics.</title>
        <authorList>
            <person name="Ravin N.V."/>
            <person name="Muntyan M.S."/>
            <person name="Smolyakov D.D."/>
            <person name="Rudenko T.S."/>
            <person name="Beletsky A.V."/>
            <person name="Mardanov A.V."/>
            <person name="Grabovich M.Y."/>
        </authorList>
    </citation>
    <scope>NUCLEOTIDE SEQUENCE</scope>
    <source>
        <strain evidence="1">GKL-01</strain>
    </source>
</reference>
<gene>
    <name evidence="1" type="ORF">QJT80_05880</name>
</gene>
<evidence type="ECO:0008006" key="2">
    <source>
        <dbReference type="Google" id="ProtNLM"/>
    </source>
</evidence>
<dbReference type="EMBL" id="CP124755">
    <property type="protein sequence ID" value="WGZ92006.1"/>
    <property type="molecule type" value="Genomic_DNA"/>
</dbReference>
<proteinExistence type="predicted"/>
<protein>
    <recommendedName>
        <fullName evidence="2">Co-chaperone DjlA N-terminal domain-containing protein</fullName>
    </recommendedName>
</protein>
<reference evidence="1" key="2">
    <citation type="submission" date="2023-04" db="EMBL/GenBank/DDBJ databases">
        <authorList>
            <person name="Beletskiy A.V."/>
            <person name="Mardanov A.V."/>
            <person name="Ravin N.V."/>
        </authorList>
    </citation>
    <scope>NUCLEOTIDE SEQUENCE</scope>
    <source>
        <strain evidence="1">GKL-01</strain>
    </source>
</reference>
<name>A0AA95HC45_9GAMM</name>
<dbReference type="Proteomes" id="UP001300672">
    <property type="component" value="Chromosome"/>
</dbReference>
<sequence length="120" mass="13372">MVALTQAQNEAIVKLMLLARYQDKKLSLTEEAQFNQYLNELNWQAVTAVDTYAMRETTAVRKALDSAESTQAFMAQQNQVLDSQDAKNAALAMVERLLSSDGVVDAENQFLQQLKTSLNA</sequence>
<evidence type="ECO:0000313" key="1">
    <source>
        <dbReference type="EMBL" id="WGZ92006.1"/>
    </source>
</evidence>
<dbReference type="InterPro" id="IPR029024">
    <property type="entry name" value="TerB-like"/>
</dbReference>
<dbReference type="Gene3D" id="1.10.3680.10">
    <property type="entry name" value="TerB-like"/>
    <property type="match status" value="1"/>
</dbReference>
<accession>A0AA95HC45</accession>
<organism evidence="1">
    <name type="scientific">Candidatus Thiocaldithrix dubininis</name>
    <dbReference type="NCBI Taxonomy" id="3080823"/>
    <lineage>
        <taxon>Bacteria</taxon>
        <taxon>Pseudomonadati</taxon>
        <taxon>Pseudomonadota</taxon>
        <taxon>Gammaproteobacteria</taxon>
        <taxon>Thiotrichales</taxon>
        <taxon>Thiotrichaceae</taxon>
        <taxon>Candidatus Thiocaldithrix</taxon>
    </lineage>
</organism>
<dbReference type="KEGG" id="tdu:QJT80_05880"/>